<dbReference type="GeneID" id="37045614"/>
<dbReference type="PRINTS" id="PR00171">
    <property type="entry name" value="SUGRTRNSPORT"/>
</dbReference>
<dbReference type="PROSITE" id="PS00216">
    <property type="entry name" value="SUGAR_TRANSPORT_1"/>
    <property type="match status" value="1"/>
</dbReference>
<feature type="transmembrane region" description="Helical" evidence="8">
    <location>
        <begin position="415"/>
        <end position="432"/>
    </location>
</feature>
<dbReference type="PROSITE" id="PS50850">
    <property type="entry name" value="MFS"/>
    <property type="match status" value="1"/>
</dbReference>
<name>A0A316YFK4_9BASI</name>
<dbReference type="EMBL" id="KZ819639">
    <property type="protein sequence ID" value="PWN87989.1"/>
    <property type="molecule type" value="Genomic_DNA"/>
</dbReference>
<dbReference type="PANTHER" id="PTHR48022">
    <property type="entry name" value="PLASTIDIC GLUCOSE TRANSPORTER 4"/>
    <property type="match status" value="1"/>
</dbReference>
<evidence type="ECO:0000256" key="6">
    <source>
        <dbReference type="ARBA" id="ARBA00023136"/>
    </source>
</evidence>
<evidence type="ECO:0000256" key="7">
    <source>
        <dbReference type="ARBA" id="ARBA00049119"/>
    </source>
</evidence>
<keyword evidence="4 8" id="KW-0812">Transmembrane</keyword>
<evidence type="ECO:0000313" key="11">
    <source>
        <dbReference type="Proteomes" id="UP000245768"/>
    </source>
</evidence>
<evidence type="ECO:0000259" key="9">
    <source>
        <dbReference type="PROSITE" id="PS50850"/>
    </source>
</evidence>
<evidence type="ECO:0000256" key="1">
    <source>
        <dbReference type="ARBA" id="ARBA00004141"/>
    </source>
</evidence>
<feature type="transmembrane region" description="Helical" evidence="8">
    <location>
        <begin position="191"/>
        <end position="208"/>
    </location>
</feature>
<dbReference type="Pfam" id="PF00083">
    <property type="entry name" value="Sugar_tr"/>
    <property type="match status" value="1"/>
</dbReference>
<evidence type="ECO:0000256" key="5">
    <source>
        <dbReference type="ARBA" id="ARBA00022989"/>
    </source>
</evidence>
<dbReference type="InterPro" id="IPR020846">
    <property type="entry name" value="MFS_dom"/>
</dbReference>
<dbReference type="InterPro" id="IPR005828">
    <property type="entry name" value="MFS_sugar_transport-like"/>
</dbReference>
<keyword evidence="6 8" id="KW-0472">Membrane</keyword>
<dbReference type="AlphaFoldDB" id="A0A316YFK4"/>
<feature type="transmembrane region" description="Helical" evidence="8">
    <location>
        <begin position="63"/>
        <end position="82"/>
    </location>
</feature>
<dbReference type="InterPro" id="IPR050360">
    <property type="entry name" value="MFS_Sugar_Transporters"/>
</dbReference>
<proteinExistence type="inferred from homology"/>
<comment type="subcellular location">
    <subcellularLocation>
        <location evidence="1">Membrane</location>
        <topology evidence="1">Multi-pass membrane protein</topology>
    </subcellularLocation>
</comment>
<evidence type="ECO:0000256" key="2">
    <source>
        <dbReference type="ARBA" id="ARBA00010992"/>
    </source>
</evidence>
<keyword evidence="3" id="KW-0813">Transport</keyword>
<feature type="transmembrane region" description="Helical" evidence="8">
    <location>
        <begin position="347"/>
        <end position="365"/>
    </location>
</feature>
<feature type="transmembrane region" description="Helical" evidence="8">
    <location>
        <begin position="274"/>
        <end position="295"/>
    </location>
</feature>
<reference evidence="10 11" key="1">
    <citation type="journal article" date="2018" name="Mol. Biol. Evol.">
        <title>Broad Genomic Sampling Reveals a Smut Pathogenic Ancestry of the Fungal Clade Ustilaginomycotina.</title>
        <authorList>
            <person name="Kijpornyongpan T."/>
            <person name="Mondo S.J."/>
            <person name="Barry K."/>
            <person name="Sandor L."/>
            <person name="Lee J."/>
            <person name="Lipzen A."/>
            <person name="Pangilinan J."/>
            <person name="LaButti K."/>
            <person name="Hainaut M."/>
            <person name="Henrissat B."/>
            <person name="Grigoriev I.V."/>
            <person name="Spatafora J.W."/>
            <person name="Aime M.C."/>
        </authorList>
    </citation>
    <scope>NUCLEOTIDE SEQUENCE [LARGE SCALE GENOMIC DNA]</scope>
    <source>
        <strain evidence="10 11">MCA 4198</strain>
    </source>
</reference>
<dbReference type="PANTHER" id="PTHR48022:SF8">
    <property type="entry name" value="MAJOR FACILITATOR SUPERFAMILY (MFS) PROFILE DOMAIN-CONTAINING PROTEIN-RELATED"/>
    <property type="match status" value="1"/>
</dbReference>
<dbReference type="RefSeq" id="XP_025375187.1">
    <property type="nucleotide sequence ID" value="XM_025523698.1"/>
</dbReference>
<feature type="transmembrane region" description="Helical" evidence="8">
    <location>
        <begin position="315"/>
        <end position="338"/>
    </location>
</feature>
<dbReference type="OrthoDB" id="508119at2759"/>
<feature type="transmembrane region" description="Helical" evidence="8">
    <location>
        <begin position="152"/>
        <end position="171"/>
    </location>
</feature>
<sequence length="543" mass="58757">MAISHLDEPREVWNWRVKCAVFVIGILGASRGADEGIISGIESNKEWLRTYGIQDGSAAQSNVVSMVQIGCVLGALLAFFVVDHLGRLRTSQVCILFWLAGITIWITSYRGGASGLAQVYAGRFVAGTGIGGTAVCVPTFLSEIAPKSRRGLAVNVYAASVYLGILIGYFANYGCQVHVPAESAKRWMVPVSINYLFGGTTLIGSLFLRESPRWLLRRGHTKRAQSVLQYYRRLDLSHPYLVEEWKGMEREAETLAQQTRLRSIIALLTDGSQLYRLCAIGIAIQILSNWSGGGGSLTIYAPRLLALVGVHSNSTLFTTGILGVVKLLSALTATFFLIDRLGRKRSVFIGITLQGIAAVYLAAFLGATDLSSATLTGSEQRGSIAAIVAIFVAGIGWTFGFNAISYLIGTEIFPLSTRAMASSIIMVFHFVNQYGASRALQPMLHTMQGYGLFTFNAVVCFFSIAYIALFIPETAGRSLEEMNSLFEGPWYRIGMLGSSLPASSSQHPRSHLVPVSELEQGNGPDSADKKSTLSVAEIKTCDA</sequence>
<feature type="domain" description="Major facilitator superfamily (MFS) profile" evidence="9">
    <location>
        <begin position="20"/>
        <end position="475"/>
    </location>
</feature>
<accession>A0A316YFK4</accession>
<organism evidence="10 11">
    <name type="scientific">Acaromyces ingoldii</name>
    <dbReference type="NCBI Taxonomy" id="215250"/>
    <lineage>
        <taxon>Eukaryota</taxon>
        <taxon>Fungi</taxon>
        <taxon>Dikarya</taxon>
        <taxon>Basidiomycota</taxon>
        <taxon>Ustilaginomycotina</taxon>
        <taxon>Exobasidiomycetes</taxon>
        <taxon>Exobasidiales</taxon>
        <taxon>Cryptobasidiaceae</taxon>
        <taxon>Acaromyces</taxon>
    </lineage>
</organism>
<keyword evidence="11" id="KW-1185">Reference proteome</keyword>
<dbReference type="GO" id="GO:0016020">
    <property type="term" value="C:membrane"/>
    <property type="evidence" value="ECO:0007669"/>
    <property type="project" value="UniProtKB-SubCell"/>
</dbReference>
<gene>
    <name evidence="10" type="ORF">FA10DRAFT_281486</name>
</gene>
<dbReference type="GO" id="GO:0005351">
    <property type="term" value="F:carbohydrate:proton symporter activity"/>
    <property type="evidence" value="ECO:0007669"/>
    <property type="project" value="TreeGrafter"/>
</dbReference>
<dbReference type="Proteomes" id="UP000245768">
    <property type="component" value="Unassembled WGS sequence"/>
</dbReference>
<comment type="catalytic activity">
    <reaction evidence="7">
        <text>myo-inositol(out) + H(+)(out) = myo-inositol(in) + H(+)(in)</text>
        <dbReference type="Rhea" id="RHEA:60364"/>
        <dbReference type="ChEBI" id="CHEBI:15378"/>
        <dbReference type="ChEBI" id="CHEBI:17268"/>
    </reaction>
</comment>
<feature type="transmembrane region" description="Helical" evidence="8">
    <location>
        <begin position="385"/>
        <end position="408"/>
    </location>
</feature>
<evidence type="ECO:0000313" key="10">
    <source>
        <dbReference type="EMBL" id="PWN87989.1"/>
    </source>
</evidence>
<feature type="transmembrane region" description="Helical" evidence="8">
    <location>
        <begin position="124"/>
        <end position="145"/>
    </location>
</feature>
<evidence type="ECO:0000256" key="8">
    <source>
        <dbReference type="SAM" id="Phobius"/>
    </source>
</evidence>
<keyword evidence="5 8" id="KW-1133">Transmembrane helix</keyword>
<dbReference type="SUPFAM" id="SSF103473">
    <property type="entry name" value="MFS general substrate transporter"/>
    <property type="match status" value="1"/>
</dbReference>
<dbReference type="InParanoid" id="A0A316YFK4"/>
<dbReference type="InterPro" id="IPR005829">
    <property type="entry name" value="Sugar_transporter_CS"/>
</dbReference>
<dbReference type="InterPro" id="IPR036259">
    <property type="entry name" value="MFS_trans_sf"/>
</dbReference>
<evidence type="ECO:0000256" key="4">
    <source>
        <dbReference type="ARBA" id="ARBA00022692"/>
    </source>
</evidence>
<dbReference type="InterPro" id="IPR003663">
    <property type="entry name" value="Sugar/inositol_transpt"/>
</dbReference>
<dbReference type="STRING" id="215250.A0A316YFK4"/>
<protein>
    <submittedName>
        <fullName evidence="10">Quinate permease</fullName>
    </submittedName>
</protein>
<feature type="transmembrane region" description="Helical" evidence="8">
    <location>
        <begin position="452"/>
        <end position="472"/>
    </location>
</feature>
<dbReference type="Gene3D" id="1.20.1250.20">
    <property type="entry name" value="MFS general substrate transporter like domains"/>
    <property type="match status" value="1"/>
</dbReference>
<comment type="similarity">
    <text evidence="2">Belongs to the major facilitator superfamily. Sugar transporter (TC 2.A.1.1) family.</text>
</comment>
<feature type="transmembrane region" description="Helical" evidence="8">
    <location>
        <begin position="94"/>
        <end position="112"/>
    </location>
</feature>
<evidence type="ECO:0000256" key="3">
    <source>
        <dbReference type="ARBA" id="ARBA00022448"/>
    </source>
</evidence>